<dbReference type="AlphaFoldDB" id="A0A482VNS0"/>
<feature type="transmembrane region" description="Helical" evidence="10">
    <location>
        <begin position="132"/>
        <end position="153"/>
    </location>
</feature>
<keyword evidence="6 10" id="KW-1133">Transmembrane helix</keyword>
<dbReference type="PANTHER" id="PTHR21137:SF35">
    <property type="entry name" value="ODORANT RECEPTOR 19A-RELATED"/>
    <property type="match status" value="1"/>
</dbReference>
<dbReference type="EMBL" id="QDEB01080672">
    <property type="protein sequence ID" value="RZC34380.1"/>
    <property type="molecule type" value="Genomic_DNA"/>
</dbReference>
<sequence length="390" mass="44972">MKSTVESFSWQQTLKVNILMLKMLGLWPPGDGTYGFNLYTLYKIFSVLCFELCHIGAQTVKLFFILDDLQAVTGSIFVLLMEMLGLLKSYCIIRNMGMLKQLTITLSNDLFQPKNLHQKNLIQPSLNAWKSIASALWILCFGWMLTWMLSPIFDKSFKQYRLPFLAWYPYNTQTSPQYELTYLHQLTGISYICMNSLTSDTLIAALNMYIGAQFDILSDDVRNFYDGVKSSPADASGKLKSCIKHHREILKLAEDANHFYKSLIFFEFLIGGISIGLSMFQLTLVIPLSSEFYSFVSYTFCISVQVFLYCWFGNEIELKSSKLPYAVFESDWTELTPEVKTLLIIFILRTQRPLKMSAYGLFFLTLETFVKILRTAYSYFALLREVNSPQ</sequence>
<proteinExistence type="inferred from homology"/>
<keyword evidence="2" id="KW-1003">Cell membrane</keyword>
<reference evidence="11 12" key="1">
    <citation type="submission" date="2017-03" db="EMBL/GenBank/DDBJ databases">
        <title>Genome of the blue death feigning beetle - Asbolus verrucosus.</title>
        <authorList>
            <person name="Rider S.D."/>
        </authorList>
    </citation>
    <scope>NUCLEOTIDE SEQUENCE [LARGE SCALE GENOMIC DNA]</scope>
    <source>
        <strain evidence="11">Butters</strain>
        <tissue evidence="11">Head and leg muscle</tissue>
    </source>
</reference>
<dbReference type="InterPro" id="IPR004117">
    <property type="entry name" value="7tm6_olfct_rcpt"/>
</dbReference>
<comment type="subcellular location">
    <subcellularLocation>
        <location evidence="1 10">Cell membrane</location>
        <topology evidence="1 10">Multi-pass membrane protein</topology>
    </subcellularLocation>
</comment>
<protein>
    <recommendedName>
        <fullName evidence="10">Odorant receptor</fullName>
    </recommendedName>
</protein>
<gene>
    <name evidence="11" type="ORF">BDFB_009586</name>
</gene>
<evidence type="ECO:0000256" key="10">
    <source>
        <dbReference type="RuleBase" id="RU351113"/>
    </source>
</evidence>
<accession>A0A482VNS0</accession>
<dbReference type="Pfam" id="PF02949">
    <property type="entry name" value="7tm_6"/>
    <property type="match status" value="1"/>
</dbReference>
<feature type="transmembrane region" description="Helical" evidence="10">
    <location>
        <begin position="36"/>
        <end position="57"/>
    </location>
</feature>
<evidence type="ECO:0000256" key="4">
    <source>
        <dbReference type="ARBA" id="ARBA00022692"/>
    </source>
</evidence>
<evidence type="ECO:0000256" key="9">
    <source>
        <dbReference type="ARBA" id="ARBA00023224"/>
    </source>
</evidence>
<keyword evidence="7 10" id="KW-0472">Membrane</keyword>
<feature type="transmembrane region" description="Helical" evidence="10">
    <location>
        <begin position="292"/>
        <end position="312"/>
    </location>
</feature>
<evidence type="ECO:0000256" key="5">
    <source>
        <dbReference type="ARBA" id="ARBA00022725"/>
    </source>
</evidence>
<dbReference type="PANTHER" id="PTHR21137">
    <property type="entry name" value="ODORANT RECEPTOR"/>
    <property type="match status" value="1"/>
</dbReference>
<dbReference type="GO" id="GO:0007165">
    <property type="term" value="P:signal transduction"/>
    <property type="evidence" value="ECO:0007669"/>
    <property type="project" value="UniProtKB-KW"/>
</dbReference>
<feature type="transmembrane region" description="Helical" evidence="10">
    <location>
        <begin position="263"/>
        <end position="286"/>
    </location>
</feature>
<evidence type="ECO:0000256" key="7">
    <source>
        <dbReference type="ARBA" id="ARBA00023136"/>
    </source>
</evidence>
<organism evidence="11 12">
    <name type="scientific">Asbolus verrucosus</name>
    <name type="common">Desert ironclad beetle</name>
    <dbReference type="NCBI Taxonomy" id="1661398"/>
    <lineage>
        <taxon>Eukaryota</taxon>
        <taxon>Metazoa</taxon>
        <taxon>Ecdysozoa</taxon>
        <taxon>Arthropoda</taxon>
        <taxon>Hexapoda</taxon>
        <taxon>Insecta</taxon>
        <taxon>Pterygota</taxon>
        <taxon>Neoptera</taxon>
        <taxon>Endopterygota</taxon>
        <taxon>Coleoptera</taxon>
        <taxon>Polyphaga</taxon>
        <taxon>Cucujiformia</taxon>
        <taxon>Tenebrionidae</taxon>
        <taxon>Pimeliinae</taxon>
        <taxon>Asbolus</taxon>
    </lineage>
</organism>
<dbReference type="GO" id="GO:0004984">
    <property type="term" value="F:olfactory receptor activity"/>
    <property type="evidence" value="ECO:0007669"/>
    <property type="project" value="InterPro"/>
</dbReference>
<keyword evidence="3 10" id="KW-0716">Sensory transduction</keyword>
<keyword evidence="9 10" id="KW-0807">Transducer</keyword>
<evidence type="ECO:0000256" key="2">
    <source>
        <dbReference type="ARBA" id="ARBA00022475"/>
    </source>
</evidence>
<feature type="transmembrane region" description="Helical" evidence="10">
    <location>
        <begin position="69"/>
        <end position="87"/>
    </location>
</feature>
<keyword evidence="5 10" id="KW-0552">Olfaction</keyword>
<keyword evidence="4 10" id="KW-0812">Transmembrane</keyword>
<name>A0A482VNS0_ASBVE</name>
<evidence type="ECO:0000256" key="3">
    <source>
        <dbReference type="ARBA" id="ARBA00022606"/>
    </source>
</evidence>
<comment type="similarity">
    <text evidence="10">Belongs to the insect chemoreceptor superfamily. Heteromeric odorant receptor channel (TC 1.A.69) family.</text>
</comment>
<feature type="transmembrane region" description="Helical" evidence="10">
    <location>
        <begin position="358"/>
        <end position="380"/>
    </location>
</feature>
<dbReference type="GO" id="GO:0005886">
    <property type="term" value="C:plasma membrane"/>
    <property type="evidence" value="ECO:0007669"/>
    <property type="project" value="UniProtKB-SubCell"/>
</dbReference>
<evidence type="ECO:0000313" key="12">
    <source>
        <dbReference type="Proteomes" id="UP000292052"/>
    </source>
</evidence>
<comment type="caution">
    <text evidence="11">The sequence shown here is derived from an EMBL/GenBank/DDBJ whole genome shotgun (WGS) entry which is preliminary data.</text>
</comment>
<evidence type="ECO:0000313" key="11">
    <source>
        <dbReference type="EMBL" id="RZC34380.1"/>
    </source>
</evidence>
<comment type="caution">
    <text evidence="10">Lacks conserved residue(s) required for the propagation of feature annotation.</text>
</comment>
<evidence type="ECO:0000256" key="6">
    <source>
        <dbReference type="ARBA" id="ARBA00022989"/>
    </source>
</evidence>
<dbReference type="GO" id="GO:0005549">
    <property type="term" value="F:odorant binding"/>
    <property type="evidence" value="ECO:0007669"/>
    <property type="project" value="InterPro"/>
</dbReference>
<dbReference type="Proteomes" id="UP000292052">
    <property type="component" value="Unassembled WGS sequence"/>
</dbReference>
<keyword evidence="8 10" id="KW-0675">Receptor</keyword>
<keyword evidence="12" id="KW-1185">Reference proteome</keyword>
<dbReference type="OrthoDB" id="8196465at2759"/>
<evidence type="ECO:0000256" key="8">
    <source>
        <dbReference type="ARBA" id="ARBA00023170"/>
    </source>
</evidence>
<evidence type="ECO:0000256" key="1">
    <source>
        <dbReference type="ARBA" id="ARBA00004651"/>
    </source>
</evidence>